<feature type="region of interest" description="Disordered" evidence="1">
    <location>
        <begin position="1015"/>
        <end position="1078"/>
    </location>
</feature>
<feature type="compositionally biased region" description="Basic and acidic residues" evidence="1">
    <location>
        <begin position="1016"/>
        <end position="1031"/>
    </location>
</feature>
<evidence type="ECO:0000256" key="1">
    <source>
        <dbReference type="SAM" id="MobiDB-lite"/>
    </source>
</evidence>
<feature type="region of interest" description="Disordered" evidence="1">
    <location>
        <begin position="1593"/>
        <end position="1629"/>
    </location>
</feature>
<dbReference type="EnsemblMetazoa" id="GAUT042581-RA">
    <property type="protein sequence ID" value="GAUT042581-PA"/>
    <property type="gene ID" value="GAUT042581"/>
</dbReference>
<dbReference type="VEuPathDB" id="VectorBase:GAUT042581"/>
<proteinExistence type="predicted"/>
<accession>A0A1A9VNG3</accession>
<feature type="compositionally biased region" description="Basic and acidic residues" evidence="1">
    <location>
        <begin position="1356"/>
        <end position="1366"/>
    </location>
</feature>
<feature type="region of interest" description="Disordered" evidence="1">
    <location>
        <begin position="451"/>
        <end position="524"/>
    </location>
</feature>
<evidence type="ECO:0000313" key="2">
    <source>
        <dbReference type="EnsemblMetazoa" id="GAUT042581-PA"/>
    </source>
</evidence>
<name>A0A1A9VNG3_GLOAU</name>
<feature type="compositionally biased region" description="Polar residues" evidence="1">
    <location>
        <begin position="1367"/>
        <end position="1386"/>
    </location>
</feature>
<feature type="region of interest" description="Disordered" evidence="1">
    <location>
        <begin position="1113"/>
        <end position="1195"/>
    </location>
</feature>
<feature type="region of interest" description="Disordered" evidence="1">
    <location>
        <begin position="1651"/>
        <end position="1674"/>
    </location>
</feature>
<feature type="region of interest" description="Disordered" evidence="1">
    <location>
        <begin position="536"/>
        <end position="555"/>
    </location>
</feature>
<evidence type="ECO:0000313" key="3">
    <source>
        <dbReference type="Proteomes" id="UP000078200"/>
    </source>
</evidence>
<feature type="compositionally biased region" description="Basic and acidic residues" evidence="1">
    <location>
        <begin position="1219"/>
        <end position="1231"/>
    </location>
</feature>
<feature type="region of interest" description="Disordered" evidence="1">
    <location>
        <begin position="1211"/>
        <end position="1253"/>
    </location>
</feature>
<keyword evidence="3" id="KW-1185">Reference proteome</keyword>
<feature type="compositionally biased region" description="Polar residues" evidence="1">
    <location>
        <begin position="475"/>
        <end position="497"/>
    </location>
</feature>
<feature type="region of interest" description="Disordered" evidence="1">
    <location>
        <begin position="1436"/>
        <end position="1470"/>
    </location>
</feature>
<feature type="region of interest" description="Disordered" evidence="1">
    <location>
        <begin position="1319"/>
        <end position="1396"/>
    </location>
</feature>
<reference evidence="2" key="1">
    <citation type="submission" date="2020-05" db="UniProtKB">
        <authorList>
            <consortium name="EnsemblMetazoa"/>
        </authorList>
    </citation>
    <scope>IDENTIFICATION</scope>
    <source>
        <strain evidence="2">TTRI</strain>
    </source>
</reference>
<protein>
    <submittedName>
        <fullName evidence="2">Uncharacterized protein</fullName>
    </submittedName>
</protein>
<feature type="region of interest" description="Disordered" evidence="1">
    <location>
        <begin position="866"/>
        <end position="918"/>
    </location>
</feature>
<feature type="compositionally biased region" description="Polar residues" evidence="1">
    <location>
        <begin position="687"/>
        <end position="699"/>
    </location>
</feature>
<feature type="compositionally biased region" description="Polar residues" evidence="1">
    <location>
        <begin position="1700"/>
        <end position="1734"/>
    </location>
</feature>
<dbReference type="Proteomes" id="UP000078200">
    <property type="component" value="Unassembled WGS sequence"/>
</dbReference>
<feature type="compositionally biased region" description="Basic and acidic residues" evidence="1">
    <location>
        <begin position="875"/>
        <end position="908"/>
    </location>
</feature>
<feature type="compositionally biased region" description="Basic and acidic residues" evidence="1">
    <location>
        <begin position="1137"/>
        <end position="1148"/>
    </location>
</feature>
<feature type="compositionally biased region" description="Basic and acidic residues" evidence="1">
    <location>
        <begin position="1060"/>
        <end position="1071"/>
    </location>
</feature>
<feature type="compositionally biased region" description="Basic and acidic residues" evidence="1">
    <location>
        <begin position="1754"/>
        <end position="1766"/>
    </location>
</feature>
<feature type="region of interest" description="Disordered" evidence="1">
    <location>
        <begin position="678"/>
        <end position="699"/>
    </location>
</feature>
<sequence>MEDIFQSKKKRKFRSDREDALILDNSRIPAPKRDRPQYLYVDPNFLCQVTRPRVGGVQSDDYYDCTNAGECQSQISNTAGDIVEGATEPDPKNFKCLLREVAFTTHVLYKAFSKAYHKSAKAQKRQGSYCTCTVPAVREVVGDSQQGPLLDSAKTPSITNNVMESQHMTCKPSKTISVKRHKCIRMEPVTFSVPLKLLVESPTRCETVTTEILMEAFGEPLCICGKSKRRKIEEEPIRTATIAADYFKGGAVGTSGIDQYQAFLENLRSHDLQNVPSQNIPETRNKSEKYLPACSCHASKIQRAIKSGAGQEGCQAVFEFVKPERIQNLQKSISATVFKVGSEVYFSCASSEDKLHPKPSMKSINGNVYDLLKRYHSSQTNIHPPHMLRSIASYDFDDYVNAPRSKRPYKQDAIKPPKSFEYPSKVKRLSTDIPADHFQVVNEPLKLTVEQLEPDDNKVSHDTPTYPLTAHKEQQSNFTKDQEPFSTNNVSQDTQTEPVYMRGPDERESESPTQKPLKISQDVQTDSIKICSDKPRDELSETAAVNTQTEPEELERWDVEPSALMKTAVDATSDKPAPEYEGLQREMEPQEVPSNVMELCKEWKKLLTERINSMAWFKSQENELRGDLKTVQTQTEDPNVIGDFKDIGDQFREDDSKPKERVEDFIVPFRSVEPKPMEKLEKRNKLEQSTQTELSSFQGGHNKRKALRIQILANLRCFADPTENNNICAYTPDDKEQIEKDLHKILAPRKASRKTQQEIRDTIVDDLRYLFTPLPESQRKGIPPTTTLTPERPNELKTIDDLRHVLDPRTGVKPEHYFTKSEQEKLLDLLSTLVKPRNIPENEIDFETRESLIKEIRKILESRSDRSLRFTESSDSEKGPEKGPDAGKSKAEDAKLKPYKQPEEKADISMESTQEITTTQTKNLLEGVKDELIMTEGANTLKFSFGSSSTMTFSDAEFLQMQSSPRKRRINEEAHPEPLMQSFSKIFIDVPPEKLSKLTGKKGFIQTNSISYIERSFSKENEVKRRKESSPKRRRPEPPMPPPKPKNGRKLSFPITPDNESDKILDAREPPIAEEMSQADVAMFTTTGTQTELSSSSSQMLDDIEKKKYSVSSFLPPDEMWIENHKHGQSEYEDMEREANKENDDKIPRQKPSRTPSSRRTSEEKLRKLPVKASHSRTPTYGPPEMFENKRERWKPQEDFRPFNISYDRSSVPKVTTRKTAERKGALKEQKAQLLGAPQTSEQPSIRDETIGNDSLHSRISGFKTLSKESFLSKLRANNESMISQKYPSREPSHIDVVVLKSLHDLNKLSSEINKIQKRSDHIKTNSTSKLSVGPTRIDSFEPTLDTVNASANTRGEPDIAPKTLEKTSSSSKAKMPTQRNKQKSPQPRDFEFSSFSIQRQSQNRLADNFANTRDYSYEKLEKVDNLNGSSQTYHHLQQESNSNIENDFNKTGKEYKGKRHTPPTVHEIPSSREQLQEFAKDKDYSIPLTQSSQKRFNNSSNHEHVRGDTSLLGRKVNESYVARMASEIMKFTSFATLESTSAQQEELNFAKSKESQIFAMHWVPSQMYTHEDIFQSPDEEVYIKSRPLGISTSREMQEGMHKQDDVRFIRSNDSQTSSHRSSRKSPPLVYHSSLEKHKQELFLKLNGSELQQRATRSTNSSEPEISTVSQNSLSRMRRTLRKIAAGNVNLQNEISIQSTLASSETSVKGRGSSRNSLAKTQSTLSKISEANTDVENETLAKNTFAPAGTKPNKKPDASDDDAKKT</sequence>
<feature type="region of interest" description="Disordered" evidence="1">
    <location>
        <begin position="1700"/>
        <end position="1766"/>
    </location>
</feature>
<feature type="compositionally biased region" description="Basic and acidic residues" evidence="1">
    <location>
        <begin position="1596"/>
        <end position="1611"/>
    </location>
</feature>
<feature type="compositionally biased region" description="Polar residues" evidence="1">
    <location>
        <begin position="1436"/>
        <end position="1447"/>
    </location>
</feature>
<organism evidence="2 3">
    <name type="scientific">Glossina austeni</name>
    <name type="common">Savannah tsetse fly</name>
    <dbReference type="NCBI Taxonomy" id="7395"/>
    <lineage>
        <taxon>Eukaryota</taxon>
        <taxon>Metazoa</taxon>
        <taxon>Ecdysozoa</taxon>
        <taxon>Arthropoda</taxon>
        <taxon>Hexapoda</taxon>
        <taxon>Insecta</taxon>
        <taxon>Pterygota</taxon>
        <taxon>Neoptera</taxon>
        <taxon>Endopterygota</taxon>
        <taxon>Diptera</taxon>
        <taxon>Brachycera</taxon>
        <taxon>Muscomorpha</taxon>
        <taxon>Hippoboscoidea</taxon>
        <taxon>Glossinidae</taxon>
        <taxon>Glossina</taxon>
    </lineage>
</organism>